<dbReference type="PANTHER" id="PTHR47649:SF1">
    <property type="entry name" value="RIBONUCLEASE D"/>
    <property type="match status" value="1"/>
</dbReference>
<comment type="caution">
    <text evidence="3">The sequence shown here is derived from an EMBL/GenBank/DDBJ whole genome shotgun (WGS) entry which is preliminary data.</text>
</comment>
<dbReference type="Gene3D" id="3.30.420.10">
    <property type="entry name" value="Ribonuclease H-like superfamily/Ribonuclease H"/>
    <property type="match status" value="1"/>
</dbReference>
<keyword evidence="4" id="KW-1185">Reference proteome</keyword>
<dbReference type="SUPFAM" id="SSF53098">
    <property type="entry name" value="Ribonuclease H-like"/>
    <property type="match status" value="1"/>
</dbReference>
<dbReference type="PANTHER" id="PTHR47649">
    <property type="entry name" value="RIBONUCLEASE D"/>
    <property type="match status" value="1"/>
</dbReference>
<dbReference type="SMART" id="SM00474">
    <property type="entry name" value="35EXOc"/>
    <property type="match status" value="1"/>
</dbReference>
<proteinExistence type="predicted"/>
<accession>A0ABV0KSX3</accession>
<dbReference type="Pfam" id="PF01612">
    <property type="entry name" value="DNA_pol_A_exo1"/>
    <property type="match status" value="1"/>
</dbReference>
<dbReference type="SUPFAM" id="SSF56672">
    <property type="entry name" value="DNA/RNA polymerases"/>
    <property type="match status" value="1"/>
</dbReference>
<gene>
    <name evidence="3" type="ORF">NDI38_28415</name>
</gene>
<name>A0ABV0KSX3_9CYAN</name>
<protein>
    <recommendedName>
        <fullName evidence="1">DNA polymerase I</fullName>
    </recommendedName>
</protein>
<evidence type="ECO:0000313" key="4">
    <source>
        <dbReference type="Proteomes" id="UP001476950"/>
    </source>
</evidence>
<sequence>MPPQNEAKRSDVVYVDSAAALHLAVHKLRQRPLFEPRAVDTETTGARPYFDRLKVVQIAVRGLPIYVLQIERIPKSDWAPLREYLAESRLNVLQNAKFDLKMLSAEDLPLNGSIKDTCLRSKLLHLGDSVYNHDLGSIVYEHLKVKLDKDEQKKFVGDESRAPLTTEQITYCAADVEFLEALVEIITAKIERKDQFEGSKIVARAQREEGFLPLLAALELRGFSVNEDALTELEQDVKLRLETIEKVLVGLLRPNLKQLKLNFGKPVAFIPTKFTEQELQTAFQLEAGTEAELLKGLVKMPQIALALEHRVLLKQLTLCQQTVAGVNPVTGRLHPQHNQVEKMSGVMSGSRTRVEPLENLAQSYYKVPLCLLQVNPGQKLLRVSFPELELRLLAFYSQEAQLLEDFAKGVSPTRKLMQALADANVKLTPYDRKPVAGAFWHGLGILNIKHFYLRQWLYAERGLICSPSVTKTVQNLLAKLYPGLSRFHAEINKRRYRDRCTLLGGLRWWKGASDRDVRHFLVWGSSDEVLKTAVGTVEDCPEGTNRIVFLNQTSFYISSPADQSKALAEQLELQLSAQLTQTLPQIAIAVQAEIFQNCNPA</sequence>
<dbReference type="InterPro" id="IPR001098">
    <property type="entry name" value="DNA-dir_DNA_pol_A_palm_dom"/>
</dbReference>
<evidence type="ECO:0000256" key="1">
    <source>
        <dbReference type="ARBA" id="ARBA00020311"/>
    </source>
</evidence>
<dbReference type="InterPro" id="IPR012337">
    <property type="entry name" value="RNaseH-like_sf"/>
</dbReference>
<dbReference type="Pfam" id="PF00476">
    <property type="entry name" value="DNA_pol_A"/>
    <property type="match status" value="1"/>
</dbReference>
<dbReference type="EMBL" id="JAMPLM010000060">
    <property type="protein sequence ID" value="MEP1062301.1"/>
    <property type="molecule type" value="Genomic_DNA"/>
</dbReference>
<dbReference type="InterPro" id="IPR002562">
    <property type="entry name" value="3'-5'_exonuclease_dom"/>
</dbReference>
<organism evidence="3 4">
    <name type="scientific">Stenomitos frigidus AS-A4</name>
    <dbReference type="NCBI Taxonomy" id="2933935"/>
    <lineage>
        <taxon>Bacteria</taxon>
        <taxon>Bacillati</taxon>
        <taxon>Cyanobacteriota</taxon>
        <taxon>Cyanophyceae</taxon>
        <taxon>Leptolyngbyales</taxon>
        <taxon>Leptolyngbyaceae</taxon>
        <taxon>Stenomitos</taxon>
    </lineage>
</organism>
<dbReference type="Proteomes" id="UP001476950">
    <property type="component" value="Unassembled WGS sequence"/>
</dbReference>
<reference evidence="3 4" key="1">
    <citation type="submission" date="2022-04" db="EMBL/GenBank/DDBJ databases">
        <title>Positive selection, recombination, and allopatry shape intraspecific diversity of widespread and dominant cyanobacteria.</title>
        <authorList>
            <person name="Wei J."/>
            <person name="Shu W."/>
            <person name="Hu C."/>
        </authorList>
    </citation>
    <scope>NUCLEOTIDE SEQUENCE [LARGE SCALE GENOMIC DNA]</scope>
    <source>
        <strain evidence="3 4">AS-A4</strain>
    </source>
</reference>
<dbReference type="RefSeq" id="WP_190455634.1">
    <property type="nucleotide sequence ID" value="NZ_JAMPLM010000060.1"/>
</dbReference>
<dbReference type="InterPro" id="IPR043502">
    <property type="entry name" value="DNA/RNA_pol_sf"/>
</dbReference>
<evidence type="ECO:0000313" key="3">
    <source>
        <dbReference type="EMBL" id="MEP1062301.1"/>
    </source>
</evidence>
<dbReference type="InterPro" id="IPR036397">
    <property type="entry name" value="RNaseH_sf"/>
</dbReference>
<evidence type="ECO:0000259" key="2">
    <source>
        <dbReference type="SMART" id="SM00474"/>
    </source>
</evidence>
<feature type="domain" description="3'-5' exonuclease" evidence="2">
    <location>
        <begin position="12"/>
        <end position="191"/>
    </location>
</feature>
<dbReference type="InterPro" id="IPR051086">
    <property type="entry name" value="RNase_D-like"/>
</dbReference>